<evidence type="ECO:0000313" key="9">
    <source>
        <dbReference type="Proteomes" id="UP001060771"/>
    </source>
</evidence>
<dbReference type="InterPro" id="IPR020886">
    <property type="entry name" value="MTH_967-like"/>
</dbReference>
<dbReference type="InterPro" id="IPR010982">
    <property type="entry name" value="Lambda_DNA-bd_dom_sf"/>
</dbReference>
<keyword evidence="3 4" id="KW-0804">Transcription</keyword>
<dbReference type="CDD" id="cd00093">
    <property type="entry name" value="HTH_XRE"/>
    <property type="match status" value="1"/>
</dbReference>
<gene>
    <name evidence="7" type="ORF">GCM10007112_19700</name>
    <name evidence="6" type="ORF">Vsou_16460</name>
</gene>
<dbReference type="AlphaFoldDB" id="A0A830EHB7"/>
<evidence type="ECO:0000256" key="4">
    <source>
        <dbReference type="HAMAP-Rule" id="MF_00584"/>
    </source>
</evidence>
<dbReference type="HAMAP" id="MF_00584">
    <property type="entry name" value="HTH_type_cro_C1"/>
    <property type="match status" value="1"/>
</dbReference>
<dbReference type="PROSITE" id="PS50943">
    <property type="entry name" value="HTH_CROC1"/>
    <property type="match status" value="1"/>
</dbReference>
<evidence type="ECO:0000313" key="6">
    <source>
        <dbReference type="EMBL" id="BDR92553.1"/>
    </source>
</evidence>
<dbReference type="Proteomes" id="UP000657075">
    <property type="component" value="Unassembled WGS sequence"/>
</dbReference>
<dbReference type="GO" id="GO:0003700">
    <property type="term" value="F:DNA-binding transcription factor activity"/>
    <property type="evidence" value="ECO:0007669"/>
    <property type="project" value="UniProtKB-UniRule"/>
</dbReference>
<dbReference type="Gene3D" id="1.10.260.40">
    <property type="entry name" value="lambda repressor-like DNA-binding domains"/>
    <property type="match status" value="1"/>
</dbReference>
<feature type="domain" description="HTH cro/C1-type" evidence="5">
    <location>
        <begin position="135"/>
        <end position="183"/>
    </location>
</feature>
<dbReference type="GeneID" id="76207193"/>
<evidence type="ECO:0000313" key="7">
    <source>
        <dbReference type="EMBL" id="GGI82985.1"/>
    </source>
</evidence>
<evidence type="ECO:0000259" key="5">
    <source>
        <dbReference type="PROSITE" id="PS50943"/>
    </source>
</evidence>
<keyword evidence="2 4" id="KW-0238">DNA-binding</keyword>
<accession>A0A830EHB7</accession>
<evidence type="ECO:0000256" key="2">
    <source>
        <dbReference type="ARBA" id="ARBA00023125"/>
    </source>
</evidence>
<name>A0A830EHB7_9CREN</name>
<dbReference type="InterPro" id="IPR059051">
    <property type="entry name" value="MTH_967_PDDEXK"/>
</dbReference>
<dbReference type="RefSeq" id="WP_188603771.1">
    <property type="nucleotide sequence ID" value="NZ_AP026830.1"/>
</dbReference>
<dbReference type="SUPFAM" id="SSF47413">
    <property type="entry name" value="lambda repressor-like DNA-binding domains"/>
    <property type="match status" value="1"/>
</dbReference>
<sequence>MGNELIAHVLSFAASRRAKVLLIGDSSLSYDAIIRIPNYDKDEEGKFIIKVREDAGKVNREAIIDLVVLAKVSNSTPIIVGVKYDNEEMDDGVAYKTHGIYAMGIRTFKRILDNDSIKFVKDKGIVKASVRGQLLRRLREDRGMSLGDLAKLLGVTRRTVYEYERESIEASERTARMLVSLFNDDVLKDINLRPNDEEVIKDVSARERMVDENVKELLPSFKLYSLVKAHTKMAAHSPGESYLVEDKRRLSNEVVNVAKVLGVGLALIEAEKHDVEFLESKNS</sequence>
<dbReference type="EMBL" id="BMNM01000009">
    <property type="protein sequence ID" value="GGI82985.1"/>
    <property type="molecule type" value="Genomic_DNA"/>
</dbReference>
<dbReference type="SMART" id="SM00530">
    <property type="entry name" value="HTH_XRE"/>
    <property type="match status" value="1"/>
</dbReference>
<dbReference type="OrthoDB" id="31424at2157"/>
<dbReference type="Pfam" id="PF26553">
    <property type="entry name" value="PDDEXK_19"/>
    <property type="match status" value="1"/>
</dbReference>
<dbReference type="InterPro" id="IPR001387">
    <property type="entry name" value="Cro/C1-type_HTH"/>
</dbReference>
<evidence type="ECO:0000256" key="1">
    <source>
        <dbReference type="ARBA" id="ARBA00023015"/>
    </source>
</evidence>
<reference evidence="7" key="2">
    <citation type="submission" date="2020-09" db="EMBL/GenBank/DDBJ databases">
        <authorList>
            <person name="Sun Q."/>
            <person name="Ohkuma M."/>
        </authorList>
    </citation>
    <scope>NUCLEOTIDE SEQUENCE</scope>
    <source>
        <strain evidence="7">JCM 11219</strain>
    </source>
</reference>
<reference evidence="7" key="1">
    <citation type="journal article" date="2014" name="Int. J. Syst. Evol. Microbiol.">
        <title>Complete genome sequence of Corynebacterium casei LMG S-19264T (=DSM 44701T), isolated from a smear-ripened cheese.</title>
        <authorList>
            <consortium name="US DOE Joint Genome Institute (JGI-PGF)"/>
            <person name="Walter F."/>
            <person name="Albersmeier A."/>
            <person name="Kalinowski J."/>
            <person name="Ruckert C."/>
        </authorList>
    </citation>
    <scope>NUCLEOTIDE SEQUENCE</scope>
    <source>
        <strain evidence="7">JCM 11219</strain>
    </source>
</reference>
<reference evidence="6" key="4">
    <citation type="journal article" date="2023" name="Microbiol. Resour. Announc.">
        <title>Complete Genome Sequence of Vulcanisaeta souniana Strain IC-059, a Hyperthermophilic Archaeon Isolated from Hot Spring Water in Japan.</title>
        <authorList>
            <person name="Kato S."/>
            <person name="Itoh T."/>
            <person name="Wu L."/>
            <person name="Ma J."/>
            <person name="Ohkuma M."/>
        </authorList>
    </citation>
    <scope>NUCLEOTIDE SEQUENCE</scope>
    <source>
        <strain evidence="6">JCM 11219</strain>
    </source>
</reference>
<dbReference type="EMBL" id="AP026830">
    <property type="protein sequence ID" value="BDR92553.1"/>
    <property type="molecule type" value="Genomic_DNA"/>
</dbReference>
<organism evidence="7 8">
    <name type="scientific">Vulcanisaeta souniana JCM 11219</name>
    <dbReference type="NCBI Taxonomy" id="1293586"/>
    <lineage>
        <taxon>Archaea</taxon>
        <taxon>Thermoproteota</taxon>
        <taxon>Thermoprotei</taxon>
        <taxon>Thermoproteales</taxon>
        <taxon>Thermoproteaceae</taxon>
        <taxon>Vulcanisaeta</taxon>
    </lineage>
</organism>
<evidence type="ECO:0000256" key="3">
    <source>
        <dbReference type="ARBA" id="ARBA00023163"/>
    </source>
</evidence>
<dbReference type="Proteomes" id="UP001060771">
    <property type="component" value="Chromosome"/>
</dbReference>
<keyword evidence="9" id="KW-1185">Reference proteome</keyword>
<reference evidence="9" key="3">
    <citation type="submission" date="2022-09" db="EMBL/GenBank/DDBJ databases">
        <title>Complete genome sequence of Vulcanisaeta souniana.</title>
        <authorList>
            <person name="Kato S."/>
            <person name="Itoh T."/>
            <person name="Ohkuma M."/>
        </authorList>
    </citation>
    <scope>NUCLEOTIDE SEQUENCE [LARGE SCALE GENOMIC DNA]</scope>
    <source>
        <strain evidence="9">JCM 11219</strain>
    </source>
</reference>
<proteinExistence type="inferred from homology"/>
<protein>
    <recommendedName>
        <fullName evidence="4">Putative HTH-type transcriptional regulatory protein GCM10007112_19700</fullName>
    </recommendedName>
</protein>
<evidence type="ECO:0000313" key="8">
    <source>
        <dbReference type="Proteomes" id="UP000657075"/>
    </source>
</evidence>
<keyword evidence="1 4" id="KW-0805">Transcription regulation</keyword>
<dbReference type="Pfam" id="PF01381">
    <property type="entry name" value="HTH_3"/>
    <property type="match status" value="1"/>
</dbReference>
<dbReference type="GO" id="GO:0003677">
    <property type="term" value="F:DNA binding"/>
    <property type="evidence" value="ECO:0007669"/>
    <property type="project" value="UniProtKB-KW"/>
</dbReference>